<dbReference type="GO" id="GO:0008270">
    <property type="term" value="F:zinc ion binding"/>
    <property type="evidence" value="ECO:0007669"/>
    <property type="project" value="UniProtKB-KW"/>
</dbReference>
<sequence>MDANDKIDDFRELKPLSCLWLVTEAQYLELNDTLTPVRHVISRFVLPSRMAVARYTLGYVEGFSDHYPFIHIPTLNLTTYNQSPELVLAILAIGAQYRYETRTARSLYQASRSIILERLQRGDLFPSTDSPARMQVCKSHMDQTRALLLLATYCSWHSNAGLMQEFSDYQSLIARSLRQSGLSEVTHQDTDNWGQWIEYETDRRTKFFGWILLSLQSLICNNPPLLLTRELNLRLPSSCQEWVARTEAEWLTATSRSPSPLMFKQAHSMHIAVPSEEHPGSGASPFADYILIHAVIQRIYMTHQISLDIHDQSLSSRDVEALEQSLNRWRYTWCHSAESVLDLHNSYGSLSFTSTALLGVAHIRLHCSLGQWRDLQSGDAATVAATLQQAPLPRRGPHLIYALLHSVHSLNIPVQVGISYLSRCKSFSWSVDHAICDLECAAFLSKWLQGVAHSHETQPLSARETRVIRWIMRVVREALMSQDETMHLSHEINDYELRMLTRTAKLLSYAVVKVCNSSWPMVGFIGQSLDRYAELLHGSLADGGRHHEGS</sequence>
<accession>A0A319ENQ6</accession>
<keyword evidence="8" id="KW-0539">Nucleus</keyword>
<evidence type="ECO:0000256" key="7">
    <source>
        <dbReference type="ARBA" id="ARBA00023163"/>
    </source>
</evidence>
<keyword evidence="6" id="KW-0805">Transcription regulation</keyword>
<evidence type="ECO:0000256" key="3">
    <source>
        <dbReference type="ARBA" id="ARBA00022737"/>
    </source>
</evidence>
<evidence type="ECO:0000313" key="11">
    <source>
        <dbReference type="Proteomes" id="UP000248423"/>
    </source>
</evidence>
<dbReference type="Pfam" id="PF04082">
    <property type="entry name" value="Fungal_trans"/>
    <property type="match status" value="1"/>
</dbReference>
<dbReference type="EMBL" id="KZ826319">
    <property type="protein sequence ID" value="PYI10971.1"/>
    <property type="molecule type" value="Genomic_DNA"/>
</dbReference>
<keyword evidence="4" id="KW-0863">Zinc-finger</keyword>
<evidence type="ECO:0000256" key="4">
    <source>
        <dbReference type="ARBA" id="ARBA00022771"/>
    </source>
</evidence>
<name>A0A319ENQ6_ASPSB</name>
<dbReference type="STRING" id="1448318.A0A319ENQ6"/>
<keyword evidence="11" id="KW-1185">Reference proteome</keyword>
<keyword evidence="2" id="KW-0479">Metal-binding</keyword>
<keyword evidence="7" id="KW-0804">Transcription</keyword>
<dbReference type="GO" id="GO:0005634">
    <property type="term" value="C:nucleus"/>
    <property type="evidence" value="ECO:0007669"/>
    <property type="project" value="UniProtKB-SubCell"/>
</dbReference>
<organism evidence="10 11">
    <name type="scientific">Aspergillus sclerotiicarbonarius (strain CBS 121057 / IBT 28362)</name>
    <dbReference type="NCBI Taxonomy" id="1448318"/>
    <lineage>
        <taxon>Eukaryota</taxon>
        <taxon>Fungi</taxon>
        <taxon>Dikarya</taxon>
        <taxon>Ascomycota</taxon>
        <taxon>Pezizomycotina</taxon>
        <taxon>Eurotiomycetes</taxon>
        <taxon>Eurotiomycetidae</taxon>
        <taxon>Eurotiales</taxon>
        <taxon>Aspergillaceae</taxon>
        <taxon>Aspergillus</taxon>
        <taxon>Aspergillus subgen. Circumdati</taxon>
    </lineage>
</organism>
<protein>
    <recommendedName>
        <fullName evidence="9">Xylanolytic transcriptional activator regulatory domain-containing protein</fullName>
    </recommendedName>
</protein>
<evidence type="ECO:0000256" key="6">
    <source>
        <dbReference type="ARBA" id="ARBA00023015"/>
    </source>
</evidence>
<evidence type="ECO:0000256" key="5">
    <source>
        <dbReference type="ARBA" id="ARBA00022833"/>
    </source>
</evidence>
<dbReference type="AlphaFoldDB" id="A0A319ENQ6"/>
<dbReference type="InterPro" id="IPR051059">
    <property type="entry name" value="VerF-like"/>
</dbReference>
<dbReference type="GO" id="GO:0000785">
    <property type="term" value="C:chromatin"/>
    <property type="evidence" value="ECO:0007669"/>
    <property type="project" value="TreeGrafter"/>
</dbReference>
<evidence type="ECO:0000256" key="8">
    <source>
        <dbReference type="ARBA" id="ARBA00023242"/>
    </source>
</evidence>
<evidence type="ECO:0000256" key="2">
    <source>
        <dbReference type="ARBA" id="ARBA00022723"/>
    </source>
</evidence>
<feature type="domain" description="Xylanolytic transcriptional activator regulatory" evidence="9">
    <location>
        <begin position="59"/>
        <end position="330"/>
    </location>
</feature>
<dbReference type="PANTHER" id="PTHR40626">
    <property type="entry name" value="MIP31509P"/>
    <property type="match status" value="1"/>
</dbReference>
<gene>
    <name evidence="10" type="ORF">BO78DRAFT_304233</name>
</gene>
<dbReference type="GO" id="GO:0000978">
    <property type="term" value="F:RNA polymerase II cis-regulatory region sequence-specific DNA binding"/>
    <property type="evidence" value="ECO:0007669"/>
    <property type="project" value="InterPro"/>
</dbReference>
<dbReference type="InterPro" id="IPR007219">
    <property type="entry name" value="XnlR_reg_dom"/>
</dbReference>
<dbReference type="CDD" id="cd12148">
    <property type="entry name" value="fungal_TF_MHR"/>
    <property type="match status" value="1"/>
</dbReference>
<dbReference type="GO" id="GO:0000981">
    <property type="term" value="F:DNA-binding transcription factor activity, RNA polymerase II-specific"/>
    <property type="evidence" value="ECO:0007669"/>
    <property type="project" value="InterPro"/>
</dbReference>
<proteinExistence type="predicted"/>
<dbReference type="OrthoDB" id="654211at2759"/>
<comment type="subcellular location">
    <subcellularLocation>
        <location evidence="1">Nucleus</location>
    </subcellularLocation>
</comment>
<keyword evidence="5" id="KW-0862">Zinc</keyword>
<dbReference type="PANTHER" id="PTHR40626:SF10">
    <property type="entry name" value="C2H2-TYPE DOMAIN-CONTAINING PROTEIN"/>
    <property type="match status" value="1"/>
</dbReference>
<keyword evidence="3" id="KW-0677">Repeat</keyword>
<dbReference type="GO" id="GO:0006351">
    <property type="term" value="P:DNA-templated transcription"/>
    <property type="evidence" value="ECO:0007669"/>
    <property type="project" value="InterPro"/>
</dbReference>
<evidence type="ECO:0000313" key="10">
    <source>
        <dbReference type="EMBL" id="PYI10971.1"/>
    </source>
</evidence>
<evidence type="ECO:0000259" key="9">
    <source>
        <dbReference type="Pfam" id="PF04082"/>
    </source>
</evidence>
<dbReference type="Proteomes" id="UP000248423">
    <property type="component" value="Unassembled WGS sequence"/>
</dbReference>
<dbReference type="VEuPathDB" id="FungiDB:BO78DRAFT_304233"/>
<evidence type="ECO:0000256" key="1">
    <source>
        <dbReference type="ARBA" id="ARBA00004123"/>
    </source>
</evidence>
<reference evidence="10 11" key="1">
    <citation type="submission" date="2018-02" db="EMBL/GenBank/DDBJ databases">
        <title>The genomes of Aspergillus section Nigri reveals drivers in fungal speciation.</title>
        <authorList>
            <consortium name="DOE Joint Genome Institute"/>
            <person name="Vesth T.C."/>
            <person name="Nybo J."/>
            <person name="Theobald S."/>
            <person name="Brandl J."/>
            <person name="Frisvad J.C."/>
            <person name="Nielsen K.F."/>
            <person name="Lyhne E.K."/>
            <person name="Kogle M.E."/>
            <person name="Kuo A."/>
            <person name="Riley R."/>
            <person name="Clum A."/>
            <person name="Nolan M."/>
            <person name="Lipzen A."/>
            <person name="Salamov A."/>
            <person name="Henrissat B."/>
            <person name="Wiebenga A."/>
            <person name="De vries R.P."/>
            <person name="Grigoriev I.V."/>
            <person name="Mortensen U.H."/>
            <person name="Andersen M.R."/>
            <person name="Baker S.E."/>
        </authorList>
    </citation>
    <scope>NUCLEOTIDE SEQUENCE [LARGE SCALE GENOMIC DNA]</scope>
    <source>
        <strain evidence="10 11">CBS 121057</strain>
    </source>
</reference>